<accession>A0ABS5XCD1</accession>
<dbReference type="PANTHER" id="PTHR43540:SF1">
    <property type="entry name" value="ISOCHORISMATASE HYDROLASE"/>
    <property type="match status" value="1"/>
</dbReference>
<evidence type="ECO:0000313" key="4">
    <source>
        <dbReference type="Proteomes" id="UP001519667"/>
    </source>
</evidence>
<feature type="domain" description="Isochorismatase-like" evidence="2">
    <location>
        <begin position="8"/>
        <end position="176"/>
    </location>
</feature>
<protein>
    <submittedName>
        <fullName evidence="3">Cysteine hydrolase</fullName>
    </submittedName>
</protein>
<dbReference type="Proteomes" id="UP001519667">
    <property type="component" value="Unassembled WGS sequence"/>
</dbReference>
<evidence type="ECO:0000259" key="2">
    <source>
        <dbReference type="Pfam" id="PF00857"/>
    </source>
</evidence>
<comment type="caution">
    <text evidence="3">The sequence shown here is derived from an EMBL/GenBank/DDBJ whole genome shotgun (WGS) entry which is preliminary data.</text>
</comment>
<keyword evidence="1 3" id="KW-0378">Hydrolase</keyword>
<dbReference type="SUPFAM" id="SSF52499">
    <property type="entry name" value="Isochorismatase-like hydrolases"/>
    <property type="match status" value="1"/>
</dbReference>
<proteinExistence type="predicted"/>
<gene>
    <name evidence="3" type="ORF">J7302_04240</name>
</gene>
<dbReference type="EMBL" id="JAGTIS010000002">
    <property type="protein sequence ID" value="MBT8765346.1"/>
    <property type="molecule type" value="Genomic_DNA"/>
</dbReference>
<dbReference type="GO" id="GO:0016787">
    <property type="term" value="F:hydrolase activity"/>
    <property type="evidence" value="ECO:0007669"/>
    <property type="project" value="UniProtKB-KW"/>
</dbReference>
<name>A0ABS5XCD1_9GAMM</name>
<dbReference type="PANTHER" id="PTHR43540">
    <property type="entry name" value="PEROXYUREIDOACRYLATE/UREIDOACRYLATE AMIDOHYDROLASE-RELATED"/>
    <property type="match status" value="1"/>
</dbReference>
<dbReference type="InterPro" id="IPR036380">
    <property type="entry name" value="Isochorismatase-like_sf"/>
</dbReference>
<reference evidence="3 4" key="1">
    <citation type="submission" date="2021-04" db="EMBL/GenBank/DDBJ databases">
        <title>Pseudomonas boanensis sp. nov., a bacterium isolated from river water used for household purposes in Boane District, Mozambique.</title>
        <authorList>
            <person name="Nicklasson M."/>
            <person name="Martin-Rodriguez A.J."/>
            <person name="Thorell K."/>
            <person name="Neves L."/>
            <person name="Mussagy A."/>
            <person name="Rydberg H.A."/>
            <person name="Hernroth B."/>
            <person name="Svensson-Stadler L."/>
            <person name="Sjoling A."/>
        </authorList>
    </citation>
    <scope>NUCLEOTIDE SEQUENCE [LARGE SCALE GENOMIC DNA]</scope>
    <source>
        <strain evidence="3 4">DB1</strain>
    </source>
</reference>
<dbReference type="CDD" id="cd01014">
    <property type="entry name" value="nicotinamidase_related"/>
    <property type="match status" value="1"/>
</dbReference>
<keyword evidence="4" id="KW-1185">Reference proteome</keyword>
<dbReference type="InterPro" id="IPR050272">
    <property type="entry name" value="Isochorismatase-like_hydrls"/>
</dbReference>
<dbReference type="RefSeq" id="WP_215370925.1">
    <property type="nucleotide sequence ID" value="NZ_JAGTIS010000002.1"/>
</dbReference>
<dbReference type="Gene3D" id="3.40.50.850">
    <property type="entry name" value="Isochorismatase-like"/>
    <property type="match status" value="1"/>
</dbReference>
<dbReference type="InterPro" id="IPR000868">
    <property type="entry name" value="Isochorismatase-like_dom"/>
</dbReference>
<dbReference type="Pfam" id="PF00857">
    <property type="entry name" value="Isochorismatase"/>
    <property type="match status" value="1"/>
</dbReference>
<sequence>MTSQRSQSALLIIDMQQGIQRLGWPRNNPQAEARIAQLLECWRTAGWPVVHIRHISREPDSVFAPGQPGALFQPALAPHDSEQVFEKNVTDAFTHTSLERWLWVRGIDSLVIVGVASENSVEATARSASNLGFATRVVADACYTFAKADFSGRPRTADEVHDMAMANLQGEYADVVFSADLLQSEPRSAGQGRARGPGNSRAG</sequence>
<evidence type="ECO:0000313" key="3">
    <source>
        <dbReference type="EMBL" id="MBT8765346.1"/>
    </source>
</evidence>
<evidence type="ECO:0000256" key="1">
    <source>
        <dbReference type="ARBA" id="ARBA00022801"/>
    </source>
</evidence>
<organism evidence="3 4">
    <name type="scientific">Metapseudomonas boanensis</name>
    <dbReference type="NCBI Taxonomy" id="2822138"/>
    <lineage>
        <taxon>Bacteria</taxon>
        <taxon>Pseudomonadati</taxon>
        <taxon>Pseudomonadota</taxon>
        <taxon>Gammaproteobacteria</taxon>
        <taxon>Pseudomonadales</taxon>
        <taxon>Pseudomonadaceae</taxon>
        <taxon>Metapseudomonas</taxon>
    </lineage>
</organism>